<comment type="similarity">
    <text evidence="4">Belongs to the methyltransferase superfamily. Trimethylguanosine synthase family.</text>
</comment>
<evidence type="ECO:0000256" key="7">
    <source>
        <dbReference type="ARBA" id="ARBA00048763"/>
    </source>
</evidence>
<dbReference type="GO" id="GO:0036261">
    <property type="term" value="P:7-methylguanosine cap hypermethylation"/>
    <property type="evidence" value="ECO:0007669"/>
    <property type="project" value="InterPro"/>
</dbReference>
<dbReference type="GO" id="GO:0005669">
    <property type="term" value="C:transcription factor TFIID complex"/>
    <property type="evidence" value="ECO:0007669"/>
    <property type="project" value="InterPro"/>
</dbReference>
<dbReference type="GO" id="GO:0016251">
    <property type="term" value="F:RNA polymerase II general transcription initiation factor activity"/>
    <property type="evidence" value="ECO:0007669"/>
    <property type="project" value="InterPro"/>
</dbReference>
<keyword evidence="13" id="KW-1185">Reference proteome</keyword>
<evidence type="ECO:0000313" key="12">
    <source>
        <dbReference type="EMBL" id="KAI1609897.1"/>
    </source>
</evidence>
<feature type="compositionally biased region" description="Basic and acidic residues" evidence="10">
    <location>
        <begin position="413"/>
        <end position="422"/>
    </location>
</feature>
<evidence type="ECO:0000256" key="10">
    <source>
        <dbReference type="SAM" id="MobiDB-lite"/>
    </source>
</evidence>
<feature type="compositionally biased region" description="Acidic residues" evidence="10">
    <location>
        <begin position="559"/>
        <end position="574"/>
    </location>
</feature>
<dbReference type="EMBL" id="MU404359">
    <property type="protein sequence ID" value="KAI1609897.1"/>
    <property type="molecule type" value="Genomic_DNA"/>
</dbReference>
<comment type="catalytic activity">
    <reaction evidence="8">
        <text>a 5'-end (N(7)-methyl 5'-triphosphoguanosine)-ribonucleoside in snRNA + S-adenosyl-L-methionine = a 5'-end (N(2),N(7)-dimethyl 5'-triphosphoguanosine)-ribonucleoside in snRNA + S-adenosyl-L-homocysteine + H(+)</text>
        <dbReference type="Rhea" id="RHEA:78471"/>
        <dbReference type="Rhea" id="RHEA-COMP:19085"/>
        <dbReference type="Rhea" id="RHEA-COMP:19087"/>
        <dbReference type="ChEBI" id="CHEBI:15378"/>
        <dbReference type="ChEBI" id="CHEBI:57856"/>
        <dbReference type="ChEBI" id="CHEBI:59789"/>
        <dbReference type="ChEBI" id="CHEBI:156461"/>
        <dbReference type="ChEBI" id="CHEBI:172880"/>
    </reaction>
    <physiologicalReaction direction="left-to-right" evidence="8">
        <dbReference type="Rhea" id="RHEA:78472"/>
    </physiologicalReaction>
</comment>
<comment type="catalytic activity">
    <reaction evidence="5">
        <text>a 5'-end (N(2),N(7)-dimethyl 5'-triphosphoguanosine)-ribonucleoside in snoRNA + S-adenosyl-L-methionine = a 5'-end (N(2),N(2),N(7)-trimethyl 5'-triphosphoguanosine)-ribonucleoside in snoRNA + S-adenosyl-L-homocysteine + H(+)</text>
        <dbReference type="Rhea" id="RHEA:78507"/>
        <dbReference type="Rhea" id="RHEA-COMP:19088"/>
        <dbReference type="Rhea" id="RHEA-COMP:19090"/>
        <dbReference type="ChEBI" id="CHEBI:15378"/>
        <dbReference type="ChEBI" id="CHEBI:57856"/>
        <dbReference type="ChEBI" id="CHEBI:59789"/>
        <dbReference type="ChEBI" id="CHEBI:167623"/>
        <dbReference type="ChEBI" id="CHEBI:172880"/>
    </reaction>
    <physiologicalReaction direction="left-to-right" evidence="5">
        <dbReference type="Rhea" id="RHEA:78508"/>
    </physiologicalReaction>
</comment>
<keyword evidence="3" id="KW-0539">Nucleus</keyword>
<gene>
    <name evidence="12" type="ORF">EDD36DRAFT_386570</name>
</gene>
<proteinExistence type="inferred from homology"/>
<feature type="compositionally biased region" description="Acidic residues" evidence="10">
    <location>
        <begin position="423"/>
        <end position="434"/>
    </location>
</feature>
<dbReference type="InterPro" id="IPR022591">
    <property type="entry name" value="TAF1_HAT_dom"/>
</dbReference>
<evidence type="ECO:0000256" key="9">
    <source>
        <dbReference type="ARBA" id="ARBA00049790"/>
    </source>
</evidence>
<feature type="compositionally biased region" description="Acidic residues" evidence="10">
    <location>
        <begin position="381"/>
        <end position="391"/>
    </location>
</feature>
<sequence>MPERVHHYETIDEVPWDLQKYWSQGYSIFSKYDEGIWMTDDAWFGVTHESVANTIAQHVAQMAPPNKSIIIDAFCGAGGNTIAFALSGKWKRVYAIEKDAATLACAKHNAEIYGVADRITWFHGDCFEILGAMDGRTSKTVDALKAIAGQFGIIFASPPWGGPSYRNADIFDLDSMEPYTFNHLYQSFKKVTPNVILYLPRTSDLRQIAKAVDGSKKTQIVHYCTSGSSRALCRLCPLRSVSHIPVVSSDDSPLTVLNTMRRPTLALHTSFVPFQTTLDHLSPATGDGHHGYRRISRSRRPRCLPAEANDELSALLNEAGGGGEGLNWDELNSRELEQGDKADDAVDYEDIGDDDLLPDEETTQDASAEIPSDMLPGIEDSAMDGLDDDDLFGPSSPILTAHEPQPVVAPSKPVEKPVRDADQESDLASEHDDDAMQDISMLQPEVDEIEDAQYRIQLALFAQSGKGVAPMTEQENIDEWLKLEFPRLKREEAPYFNQLFPPRPHNWPAKVPPKPPKPVRPTKVNLEIEQDQKTAFNSLIPAVEPELASDLVRTREPAPVEEVEESSEESDLDEPLPNGLSMRDLEFICTDFDTLSHIAASDDEVHEIRPRVVDGDDDVFGFGDFNDFEQPHKKRRVGLDPRDIVQVHQIDIPSFDDFETKTAKLAAKVVLDLNDSDLLVEEVDPEALKAKARPGEKTTRVQTLKDRLQQRFKTSNDAEYDLLKQNHQHKVRGQLTNMNIEHSIPAVRLQYPYFQVRLPLQELRNFHRKKMHFKYPITFSQPAKIKRKHQKGRATKELFGTTKDISMADNSATLLLEYSEEHPLMLSQTGMGNKVVNYYRRRTKDDTARPKSDIGETAVLLPEDKSPFYIFGQIDPGETIAALYNSMYRAPIFQQDANTQDFLVIRETTGTGGQNHYLRTLENVYVVGQELPSTTVPGTHSRMVTTAAKNRLKAISFRIARRKKTHRIRVEEVTRHFPDTTDMQNRQKMKEFMVFNKEHKEWEMKPGETVPEEETIQSLIRPEDLCLLESMQVGAQYLQDSGYADNDEEDDAKDGNDNDSIEQQLAPWRTTKNFIQATQGKAMLKLFGEGDPSGRGEAFSFIKTSMKGGFRPIGGSAQDAITLKKELGGHSYNVARQQRSYEESIHNIWDRQKASLGSKIEPSDLDMDGDVDGQEDGYPGRANPRATPMSGTQTPATTRRRDDETATSFSRRSVGSQSQRVLRIVRTVMQDGERVEQEYVETDPAVIKQYMKIKEQEELQSISLSEVAPTGDAEYDARQRKRQDIIHSQIEEELAKLEKNAARRKQRTKKKDTLAATSPGGTAMSPDADGAGGGKNTQPTQRKCANCGQVGHIKTNKKLCPLLNGTIKQEDGYNNAAFMGAPPTMS</sequence>
<dbReference type="GO" id="GO:0004402">
    <property type="term" value="F:histone acetyltransferase activity"/>
    <property type="evidence" value="ECO:0007669"/>
    <property type="project" value="InterPro"/>
</dbReference>
<evidence type="ECO:0000256" key="5">
    <source>
        <dbReference type="ARBA" id="ARBA00047418"/>
    </source>
</evidence>
<feature type="region of interest" description="Disordered" evidence="10">
    <location>
        <begin position="339"/>
        <end position="434"/>
    </location>
</feature>
<comment type="catalytic activity">
    <reaction evidence="6">
        <text>a 5'-end (N(7)-methyl 5'-triphosphoguanosine)-ribonucleoside in snoRNA + S-adenosyl-L-methionine = a 5'-end (N(2),N(7)-dimethyl 5'-triphosphoguanosine)-ribonucleoside in snoRNA + S-adenosyl-L-homocysteine + H(+)</text>
        <dbReference type="Rhea" id="RHEA:78475"/>
        <dbReference type="Rhea" id="RHEA-COMP:19086"/>
        <dbReference type="Rhea" id="RHEA-COMP:19088"/>
        <dbReference type="ChEBI" id="CHEBI:15378"/>
        <dbReference type="ChEBI" id="CHEBI:57856"/>
        <dbReference type="ChEBI" id="CHEBI:59789"/>
        <dbReference type="ChEBI" id="CHEBI:156461"/>
        <dbReference type="ChEBI" id="CHEBI:172880"/>
    </reaction>
    <physiologicalReaction direction="left-to-right" evidence="6">
        <dbReference type="Rhea" id="RHEA:78476"/>
    </physiologicalReaction>
</comment>
<dbReference type="Proteomes" id="UP001203852">
    <property type="component" value="Unassembled WGS sequence"/>
</dbReference>
<dbReference type="InterPro" id="IPR029063">
    <property type="entry name" value="SAM-dependent_MTases_sf"/>
</dbReference>
<evidence type="ECO:0000256" key="1">
    <source>
        <dbReference type="ARBA" id="ARBA00004123"/>
    </source>
</evidence>
<dbReference type="GO" id="GO:0008168">
    <property type="term" value="F:methyltransferase activity"/>
    <property type="evidence" value="ECO:0007669"/>
    <property type="project" value="InterPro"/>
</dbReference>
<evidence type="ECO:0000256" key="6">
    <source>
        <dbReference type="ARBA" id="ARBA00048740"/>
    </source>
</evidence>
<dbReference type="InterPro" id="IPR040240">
    <property type="entry name" value="TAF1"/>
</dbReference>
<feature type="compositionally biased region" description="Acidic residues" evidence="10">
    <location>
        <begin position="345"/>
        <end position="363"/>
    </location>
</feature>
<feature type="region of interest" description="Disordered" evidence="10">
    <location>
        <begin position="550"/>
        <end position="577"/>
    </location>
</feature>
<dbReference type="FunFam" id="3.40.50.150:FF:000270">
    <property type="entry name" value="RNA methylase family protein"/>
    <property type="match status" value="1"/>
</dbReference>
<evidence type="ECO:0000256" key="8">
    <source>
        <dbReference type="ARBA" id="ARBA00049075"/>
    </source>
</evidence>
<name>A0AAN6DQR9_9EURO</name>
<comment type="subcellular location">
    <subcellularLocation>
        <location evidence="1">Nucleus</location>
    </subcellularLocation>
</comment>
<comment type="caution">
    <text evidence="12">The sequence shown here is derived from an EMBL/GenBank/DDBJ whole genome shotgun (WGS) entry which is preliminary data.</text>
</comment>
<dbReference type="Gene3D" id="3.40.50.150">
    <property type="entry name" value="Vaccinia Virus protein VP39"/>
    <property type="match status" value="1"/>
</dbReference>
<feature type="compositionally biased region" description="Acidic residues" evidence="10">
    <location>
        <begin position="1163"/>
        <end position="1175"/>
    </location>
</feature>
<feature type="compositionally biased region" description="Low complexity" evidence="10">
    <location>
        <begin position="1206"/>
        <end position="1216"/>
    </location>
</feature>
<dbReference type="GO" id="GO:0051123">
    <property type="term" value="P:RNA polymerase II preinitiation complex assembly"/>
    <property type="evidence" value="ECO:0007669"/>
    <property type="project" value="TreeGrafter"/>
</dbReference>
<evidence type="ECO:0000259" key="11">
    <source>
        <dbReference type="Pfam" id="PF12157"/>
    </source>
</evidence>
<feature type="region of interest" description="Disordered" evidence="10">
    <location>
        <begin position="1157"/>
        <end position="1216"/>
    </location>
</feature>
<feature type="domain" description="Transcription initiation factor TFIID subunit 1 histone acetyltransferase" evidence="11">
    <location>
        <begin position="712"/>
        <end position="1156"/>
    </location>
</feature>
<protein>
    <recommendedName>
        <fullName evidence="2">Trimethylguanosine synthase</fullName>
    </recommendedName>
    <alternativeName>
        <fullName evidence="9">Cap-specific guanine-N(2) methyltransferase</fullName>
    </alternativeName>
</protein>
<evidence type="ECO:0000256" key="3">
    <source>
        <dbReference type="ARBA" id="ARBA00023242"/>
    </source>
</evidence>
<comment type="catalytic activity">
    <reaction evidence="7">
        <text>a 5'-end (N(2),N(7)-dimethyl 5'-triphosphoguanosine)-ribonucleoside in snRNA + S-adenosyl-L-methionine = a 5'-end (N(2),N(2),N(7)-trimethyl 5'-triphosphoguanosine)-ribonucleoside in snRNA + S-adenosyl-L-homocysteine + H(+)</text>
        <dbReference type="Rhea" id="RHEA:78479"/>
        <dbReference type="Rhea" id="RHEA-COMP:19087"/>
        <dbReference type="Rhea" id="RHEA-COMP:19089"/>
        <dbReference type="ChEBI" id="CHEBI:15378"/>
        <dbReference type="ChEBI" id="CHEBI:57856"/>
        <dbReference type="ChEBI" id="CHEBI:59789"/>
        <dbReference type="ChEBI" id="CHEBI:167623"/>
        <dbReference type="ChEBI" id="CHEBI:172880"/>
    </reaction>
    <physiologicalReaction direction="left-to-right" evidence="7">
        <dbReference type="Rhea" id="RHEA:78480"/>
    </physiologicalReaction>
</comment>
<evidence type="ECO:0000313" key="13">
    <source>
        <dbReference type="Proteomes" id="UP001203852"/>
    </source>
</evidence>
<dbReference type="Pfam" id="PF12157">
    <property type="entry name" value="DUF3591"/>
    <property type="match status" value="1"/>
</dbReference>
<dbReference type="Pfam" id="PF09445">
    <property type="entry name" value="Methyltransf_15"/>
    <property type="match status" value="1"/>
</dbReference>
<dbReference type="SUPFAM" id="SSF53335">
    <property type="entry name" value="S-adenosyl-L-methionine-dependent methyltransferases"/>
    <property type="match status" value="1"/>
</dbReference>
<feature type="region of interest" description="Disordered" evidence="10">
    <location>
        <begin position="1042"/>
        <end position="1064"/>
    </location>
</feature>
<dbReference type="GO" id="GO:0017025">
    <property type="term" value="F:TBP-class protein binding"/>
    <property type="evidence" value="ECO:0007669"/>
    <property type="project" value="InterPro"/>
</dbReference>
<evidence type="ECO:0000256" key="2">
    <source>
        <dbReference type="ARBA" id="ARBA00018517"/>
    </source>
</evidence>
<dbReference type="PANTHER" id="PTHR13900:SF0">
    <property type="entry name" value="TRANSCRIPTION INITIATION FACTOR TFIID SUBUNIT 1"/>
    <property type="match status" value="1"/>
</dbReference>
<organism evidence="12 13">
    <name type="scientific">Exophiala viscosa</name>
    <dbReference type="NCBI Taxonomy" id="2486360"/>
    <lineage>
        <taxon>Eukaryota</taxon>
        <taxon>Fungi</taxon>
        <taxon>Dikarya</taxon>
        <taxon>Ascomycota</taxon>
        <taxon>Pezizomycotina</taxon>
        <taxon>Eurotiomycetes</taxon>
        <taxon>Chaetothyriomycetidae</taxon>
        <taxon>Chaetothyriales</taxon>
        <taxon>Herpotrichiellaceae</taxon>
        <taxon>Exophiala</taxon>
    </lineage>
</organism>
<reference evidence="12" key="1">
    <citation type="journal article" date="2022" name="bioRxiv">
        <title>Deciphering the potential niche of two novel black yeast fungi from a biological soil crust based on their genomes, phenotypes, and melanin regulation.</title>
        <authorList>
            <consortium name="DOE Joint Genome Institute"/>
            <person name="Carr E.C."/>
            <person name="Barton Q."/>
            <person name="Grambo S."/>
            <person name="Sullivan M."/>
            <person name="Renfro C.M."/>
            <person name="Kuo A."/>
            <person name="Pangilinan J."/>
            <person name="Lipzen A."/>
            <person name="Keymanesh K."/>
            <person name="Savage E."/>
            <person name="Barry K."/>
            <person name="Grigoriev I.V."/>
            <person name="Riekhof W.R."/>
            <person name="Harris S.S."/>
        </authorList>
    </citation>
    <scope>NUCLEOTIDE SEQUENCE</scope>
    <source>
        <strain evidence="12">JF 03-4F</strain>
    </source>
</reference>
<dbReference type="PANTHER" id="PTHR13900">
    <property type="entry name" value="TRANSCRIPTION INITIATION FACTOR TFIID"/>
    <property type="match status" value="1"/>
</dbReference>
<accession>A0AAN6DQR9</accession>
<dbReference type="CDD" id="cd02440">
    <property type="entry name" value="AdoMet_MTases"/>
    <property type="match status" value="1"/>
</dbReference>
<feature type="compositionally biased region" description="Acidic residues" evidence="10">
    <location>
        <begin position="1045"/>
        <end position="1060"/>
    </location>
</feature>
<feature type="region of interest" description="Disordered" evidence="10">
    <location>
        <begin position="1300"/>
        <end position="1343"/>
    </location>
</feature>
<dbReference type="InterPro" id="IPR019012">
    <property type="entry name" value="RNA_cap_Gua-N2-MeTrfase"/>
</dbReference>
<evidence type="ECO:0000256" key="4">
    <source>
        <dbReference type="ARBA" id="ARBA00025783"/>
    </source>
</evidence>